<evidence type="ECO:0000256" key="1">
    <source>
        <dbReference type="ARBA" id="ARBA00022729"/>
    </source>
</evidence>
<dbReference type="InterPro" id="IPR011250">
    <property type="entry name" value="OMP/PagP_B-barrel"/>
</dbReference>
<evidence type="ECO:0000259" key="3">
    <source>
        <dbReference type="Pfam" id="PF13505"/>
    </source>
</evidence>
<dbReference type="AlphaFoldDB" id="A0A9D1Z003"/>
<evidence type="ECO:0000313" key="5">
    <source>
        <dbReference type="Proteomes" id="UP000886844"/>
    </source>
</evidence>
<dbReference type="InterPro" id="IPR027385">
    <property type="entry name" value="Beta-barrel_OMP"/>
</dbReference>
<dbReference type="EMBL" id="DXDA01000025">
    <property type="protein sequence ID" value="HIY68383.1"/>
    <property type="molecule type" value="Genomic_DNA"/>
</dbReference>
<evidence type="ECO:0000313" key="4">
    <source>
        <dbReference type="EMBL" id="HIY68383.1"/>
    </source>
</evidence>
<name>A0A9D1Z003_9BACT</name>
<proteinExistence type="predicted"/>
<dbReference type="Proteomes" id="UP000886844">
    <property type="component" value="Unassembled WGS sequence"/>
</dbReference>
<accession>A0A9D1Z003</accession>
<reference evidence="4" key="1">
    <citation type="journal article" date="2021" name="PeerJ">
        <title>Extensive microbial diversity within the chicken gut microbiome revealed by metagenomics and culture.</title>
        <authorList>
            <person name="Gilroy R."/>
            <person name="Ravi A."/>
            <person name="Getino M."/>
            <person name="Pursley I."/>
            <person name="Horton D.L."/>
            <person name="Alikhan N.F."/>
            <person name="Baker D."/>
            <person name="Gharbi K."/>
            <person name="Hall N."/>
            <person name="Watson M."/>
            <person name="Adriaenssens E.M."/>
            <person name="Foster-Nyarko E."/>
            <person name="Jarju S."/>
            <person name="Secka A."/>
            <person name="Antonio M."/>
            <person name="Oren A."/>
            <person name="Chaudhuri R.R."/>
            <person name="La Ragione R."/>
            <person name="Hildebrand F."/>
            <person name="Pallen M.J."/>
        </authorList>
    </citation>
    <scope>NUCLEOTIDE SEQUENCE</scope>
    <source>
        <strain evidence="4">5134</strain>
    </source>
</reference>
<dbReference type="SUPFAM" id="SSF56925">
    <property type="entry name" value="OMPA-like"/>
    <property type="match status" value="1"/>
</dbReference>
<dbReference type="Pfam" id="PF13505">
    <property type="entry name" value="OMP_b-brl"/>
    <property type="match status" value="1"/>
</dbReference>
<dbReference type="Gene3D" id="2.40.160.20">
    <property type="match status" value="1"/>
</dbReference>
<evidence type="ECO:0000256" key="2">
    <source>
        <dbReference type="SAM" id="MobiDB-lite"/>
    </source>
</evidence>
<organism evidence="4 5">
    <name type="scientific">Candidatus Alistipes intestinigallinarum</name>
    <dbReference type="NCBI Taxonomy" id="2838440"/>
    <lineage>
        <taxon>Bacteria</taxon>
        <taxon>Pseudomonadati</taxon>
        <taxon>Bacteroidota</taxon>
        <taxon>Bacteroidia</taxon>
        <taxon>Bacteroidales</taxon>
        <taxon>Rikenellaceae</taxon>
        <taxon>Alistipes</taxon>
    </lineage>
</organism>
<gene>
    <name evidence="4" type="ORF">H9828_03075</name>
</gene>
<keyword evidence="1" id="KW-0732">Signal</keyword>
<feature type="domain" description="Outer membrane protein beta-barrel" evidence="3">
    <location>
        <begin position="73"/>
        <end position="234"/>
    </location>
</feature>
<sequence>MNKHYPGLARPFRLAALLLLLPVLAGYVPKVYSTPQKSDPAPVTAPGETTTASAEAVPTPQLRNTATHPAFKSTRFALEVNAGYGMVVSEIEKLSNMSGNPRRGLHLNAALRWASQKQAGVGLRYSGYFSSVQYSDYFTPEGRLKLHIHYIAPELVMRQQVGRRWELHETLGVGYASYGESLRELSESINGFGGHLNFGAEYRLSNHLALGLGVTGYRIIYPNQEILTTDVNTTAGITLFSVNGGIRILF</sequence>
<feature type="region of interest" description="Disordered" evidence="2">
    <location>
        <begin position="35"/>
        <end position="65"/>
    </location>
</feature>
<reference evidence="4" key="2">
    <citation type="submission" date="2021-04" db="EMBL/GenBank/DDBJ databases">
        <authorList>
            <person name="Gilroy R."/>
        </authorList>
    </citation>
    <scope>NUCLEOTIDE SEQUENCE</scope>
    <source>
        <strain evidence="4">5134</strain>
    </source>
</reference>
<protein>
    <submittedName>
        <fullName evidence="4">Porin family protein</fullName>
    </submittedName>
</protein>
<comment type="caution">
    <text evidence="4">The sequence shown here is derived from an EMBL/GenBank/DDBJ whole genome shotgun (WGS) entry which is preliminary data.</text>
</comment>